<feature type="compositionally biased region" description="Pro residues" evidence="4">
    <location>
        <begin position="88"/>
        <end position="102"/>
    </location>
</feature>
<evidence type="ECO:0000256" key="2">
    <source>
        <dbReference type="ARBA" id="ARBA00023015"/>
    </source>
</evidence>
<dbReference type="SUPFAM" id="SSF56112">
    <property type="entry name" value="Protein kinase-like (PK-like)"/>
    <property type="match status" value="1"/>
</dbReference>
<gene>
    <name evidence="6" type="ORF">M2283_002795</name>
</gene>
<keyword evidence="7" id="KW-1185">Reference proteome</keyword>
<dbReference type="Gene3D" id="1.10.10.10">
    <property type="entry name" value="Winged helix-like DNA-binding domain superfamily/Winged helix DNA-binding domain"/>
    <property type="match status" value="1"/>
</dbReference>
<dbReference type="InterPro" id="IPR051677">
    <property type="entry name" value="AfsR-DnrI-RedD_regulator"/>
</dbReference>
<dbReference type="InterPro" id="IPR000719">
    <property type="entry name" value="Prot_kinase_dom"/>
</dbReference>
<dbReference type="EMBL" id="JARXVH010000004">
    <property type="protein sequence ID" value="MDH6215491.1"/>
    <property type="molecule type" value="Genomic_DNA"/>
</dbReference>
<keyword evidence="3" id="KW-0804">Transcription</keyword>
<dbReference type="NCBIfam" id="NF041121">
    <property type="entry name" value="SAV_2336_NTERM"/>
    <property type="match status" value="1"/>
</dbReference>
<comment type="caution">
    <text evidence="6">The sequence shown here is derived from an EMBL/GenBank/DDBJ whole genome shotgun (WGS) entry which is preliminary data.</text>
</comment>
<dbReference type="InterPro" id="IPR005158">
    <property type="entry name" value="BTAD"/>
</dbReference>
<dbReference type="InterPro" id="IPR036388">
    <property type="entry name" value="WH-like_DNA-bd_sf"/>
</dbReference>
<feature type="compositionally biased region" description="Low complexity" evidence="4">
    <location>
        <begin position="364"/>
        <end position="380"/>
    </location>
</feature>
<evidence type="ECO:0000256" key="4">
    <source>
        <dbReference type="SAM" id="MobiDB-lite"/>
    </source>
</evidence>
<evidence type="ECO:0000256" key="3">
    <source>
        <dbReference type="ARBA" id="ARBA00023163"/>
    </source>
</evidence>
<keyword evidence="2" id="KW-0805">Transcription regulation</keyword>
<feature type="region of interest" description="Disordered" evidence="4">
    <location>
        <begin position="1145"/>
        <end position="1207"/>
    </location>
</feature>
<protein>
    <submittedName>
        <fullName evidence="6">DNA-binding SARP family transcriptional activator/beta-phosphoglucomutase-like phosphatase (HAD superfamily)/tRNA A-37 threonylcarbamoyl transferase component Bud32</fullName>
    </submittedName>
</protein>
<dbReference type="Gene3D" id="3.40.50.1000">
    <property type="entry name" value="HAD superfamily/HAD-like"/>
    <property type="match status" value="1"/>
</dbReference>
<dbReference type="PANTHER" id="PTHR35807">
    <property type="entry name" value="TRANSCRIPTIONAL REGULATOR REDD-RELATED"/>
    <property type="match status" value="1"/>
</dbReference>
<dbReference type="InterPro" id="IPR011009">
    <property type="entry name" value="Kinase-like_dom_sf"/>
</dbReference>
<keyword evidence="1" id="KW-0902">Two-component regulatory system</keyword>
<dbReference type="PROSITE" id="PS50011">
    <property type="entry name" value="PROTEIN_KINASE_DOM"/>
    <property type="match status" value="1"/>
</dbReference>
<feature type="compositionally biased region" description="Low complexity" evidence="4">
    <location>
        <begin position="75"/>
        <end position="87"/>
    </location>
</feature>
<dbReference type="SUPFAM" id="SSF56784">
    <property type="entry name" value="HAD-like"/>
    <property type="match status" value="1"/>
</dbReference>
<dbReference type="InterPro" id="IPR011990">
    <property type="entry name" value="TPR-like_helical_dom_sf"/>
</dbReference>
<dbReference type="Pfam" id="PF03704">
    <property type="entry name" value="BTAD"/>
    <property type="match status" value="1"/>
</dbReference>
<dbReference type="SMART" id="SM01043">
    <property type="entry name" value="BTAD"/>
    <property type="match status" value="1"/>
</dbReference>
<dbReference type="Gene3D" id="1.10.510.10">
    <property type="entry name" value="Transferase(Phosphotransferase) domain 1"/>
    <property type="match status" value="1"/>
</dbReference>
<feature type="domain" description="Protein kinase" evidence="5">
    <location>
        <begin position="538"/>
        <end position="822"/>
    </location>
</feature>
<dbReference type="InterPro" id="IPR023214">
    <property type="entry name" value="HAD_sf"/>
</dbReference>
<evidence type="ECO:0000313" key="6">
    <source>
        <dbReference type="EMBL" id="MDH6215491.1"/>
    </source>
</evidence>
<dbReference type="InterPro" id="IPR023198">
    <property type="entry name" value="PGP-like_dom2"/>
</dbReference>
<dbReference type="PANTHER" id="PTHR35807:SF1">
    <property type="entry name" value="TRANSCRIPTIONAL REGULATOR REDD"/>
    <property type="match status" value="1"/>
</dbReference>
<organism evidence="6 7">
    <name type="scientific">Streptomyces pseudovenezuelae</name>
    <dbReference type="NCBI Taxonomy" id="67350"/>
    <lineage>
        <taxon>Bacteria</taxon>
        <taxon>Bacillati</taxon>
        <taxon>Actinomycetota</taxon>
        <taxon>Actinomycetes</taxon>
        <taxon>Kitasatosporales</taxon>
        <taxon>Streptomycetaceae</taxon>
        <taxon>Streptomyces</taxon>
        <taxon>Streptomyces aurantiacus group</taxon>
    </lineage>
</organism>
<feature type="region of interest" description="Disordered" evidence="4">
    <location>
        <begin position="362"/>
        <end position="385"/>
    </location>
</feature>
<sequence>MASDPTPDDGTSSAAADRLTALLATAAGPEGSTPTPRELAELLWLARQLAPEQADEGAAGTEREGPVPAAPSFPQPTSTATPTATPTVVPPDSPKPSPPAPTPDGRVPLHLPKPSPAPDPAPTANGLFLAPAPPMLHHPLALQRALRPLKRKVPAPRARVLDEYATADRIARLGARPEAWLPVLRPDLDRWLRLNLVYDTGPTMPVWRPLVRELHTALAQSGIFRSVALHPAGPDGHARHVPDPGDGRTVTLVVSDCMGPQWRPGPAGDRWYRTLHHWAGRMPVSVLQPLPEHLWLTTALPAEPGLLAAATAVAPTARLAFTPFDPDSALGTRPGAVLPVLEAGPSWLANWSTLIASPGGAHTPGAAAQLPARPAPQAEPSAPDIAALPPRDLVLRFRSTASPAAFRLAGHLALADPSLPVMRLVQRALESSPRPQHLAEIILSGMLTTIPGPPGSYDFRPGVRDLLLRSLPRTARGRTREFLARVGGLIDERAGLAAGDFRARAGGREGEAFATVREETVRRLGGGAGERDRLPDGGGRLERLLDGRYRLIWPRGRARWAWQAEDVRGGGSVTVHLYAEQTAPQERFLREARALAGLRHPNVMPVLDYGVSGESPYLVTEFVEGVTLAELEQGSGPGVNFRVFAQLVVQGVAGLEALHAAGLVRGQRGPSGLLLRPDGTLLIGRFALGEESVGKDPAADFLEFDALVRKLASGVAAPTQSERLLTDIGRGELSAREAAPHLATAPDPEPWTFRMLGPLRISLPEEPEITVRLADAQALLCMLLLKQGRPITHAELAQGIWDEPPDAREAARRIDLFCSEILRRLGPGILAAVPDGYALHAPAAHIDVLHCERLLGRRSPEQDPRAERALIQEALDLWYGEPLDGIPGPAAKATRAHLHTLRLTLCATRAQLDLDLGDFEQAAIDLTALLQEHPDREDFRWLHILALQGMGRIAEAIESYESYAEVRARQHGDPIDPALHELYQELRASPERGRPTIVFDAPGLSEHPQARDALGRAVISLLSSPDLTPHQYDMTARSDGYVVLAEPEADVLPLLDAVLRELPEALADLDDPPPFRVIFWHGPLFTDTHRSGMPRQVATAIERNEADILVVLSPVLHEEFAQASAVTLFEPFRMGSPNSQPLSWYRPLHLPSPEPEPEPEPESRDLVSGPFTTPDIARLEPPDPGRSAIVHTLPDGPLTLLNPNQPWGTRPPRLTTYYEIDLTTQQAEYEVSLPSSGGGTFTTTVELSWHVDDPVAFFLGETASVSALLLDHFLKEASRVTRRHPLRRAGAAQQAVRAGLRRWPVPGLSVSVAATLSPEGEQQPPGSGPVAVADRSPADLLRDAQTVLIGFDGVLTRLFSPNSARKAVNSMLADIAEHRGRPVTESFRHPLDVLRAFAFTDVAEILYHRLNQLELHAAHSSLQTDYATALLVALRTSGRRVHVVADVYEEAVHRHLTLHSLTSSVDTVTGRAQDPRLLMPDPDCLRRSLRTSPGRDPASRAVLISSSVTERDAALELGLPFIGYAETRAGQDELRAAGCRVLAQSLMELADAAYTQHPERS</sequence>
<feature type="region of interest" description="Disordered" evidence="4">
    <location>
        <begin position="1"/>
        <end position="128"/>
    </location>
</feature>
<feature type="compositionally biased region" description="Pro residues" evidence="4">
    <location>
        <begin position="111"/>
        <end position="121"/>
    </location>
</feature>
<dbReference type="SUPFAM" id="SSF48452">
    <property type="entry name" value="TPR-like"/>
    <property type="match status" value="1"/>
</dbReference>
<dbReference type="Proteomes" id="UP001160499">
    <property type="component" value="Unassembled WGS sequence"/>
</dbReference>
<dbReference type="RefSeq" id="WP_280876480.1">
    <property type="nucleotide sequence ID" value="NZ_JARXVH010000004.1"/>
</dbReference>
<dbReference type="InterPro" id="IPR001245">
    <property type="entry name" value="Ser-Thr/Tyr_kinase_cat_dom"/>
</dbReference>
<dbReference type="Gene3D" id="1.10.150.240">
    <property type="entry name" value="Putative phosphatase, domain 2"/>
    <property type="match status" value="1"/>
</dbReference>
<dbReference type="InterPro" id="IPR047738">
    <property type="entry name" value="SAV_2336-like_N"/>
</dbReference>
<dbReference type="Pfam" id="PF07714">
    <property type="entry name" value="PK_Tyr_Ser-Thr"/>
    <property type="match status" value="1"/>
</dbReference>
<evidence type="ECO:0000313" key="7">
    <source>
        <dbReference type="Proteomes" id="UP001160499"/>
    </source>
</evidence>
<dbReference type="InterPro" id="IPR036412">
    <property type="entry name" value="HAD-like_sf"/>
</dbReference>
<dbReference type="Gene3D" id="1.25.40.10">
    <property type="entry name" value="Tetratricopeptide repeat domain"/>
    <property type="match status" value="1"/>
</dbReference>
<proteinExistence type="predicted"/>
<name>A0ABT6LGQ5_9ACTN</name>
<accession>A0ABT6LGQ5</accession>
<feature type="compositionally biased region" description="Low complexity" evidence="4">
    <location>
        <begin position="11"/>
        <end position="27"/>
    </location>
</feature>
<evidence type="ECO:0000256" key="1">
    <source>
        <dbReference type="ARBA" id="ARBA00023012"/>
    </source>
</evidence>
<reference evidence="6 7" key="1">
    <citation type="submission" date="2023-04" db="EMBL/GenBank/DDBJ databases">
        <title>Forest soil microbial communities from Buena Vista Peninsula, Colon Province, Panama.</title>
        <authorList>
            <person name="Bouskill N."/>
        </authorList>
    </citation>
    <scope>NUCLEOTIDE SEQUENCE [LARGE SCALE GENOMIC DNA]</scope>
    <source>
        <strain evidence="6 7">GGS1</strain>
    </source>
</reference>
<evidence type="ECO:0000259" key="5">
    <source>
        <dbReference type="PROSITE" id="PS50011"/>
    </source>
</evidence>